<evidence type="ECO:0000256" key="1">
    <source>
        <dbReference type="SAM" id="Phobius"/>
    </source>
</evidence>
<dbReference type="InterPro" id="IPR000160">
    <property type="entry name" value="GGDEF_dom"/>
</dbReference>
<dbReference type="Pfam" id="PF00990">
    <property type="entry name" value="GGDEF"/>
    <property type="match status" value="1"/>
</dbReference>
<feature type="transmembrane region" description="Helical" evidence="1">
    <location>
        <begin position="102"/>
        <end position="119"/>
    </location>
</feature>
<evidence type="ECO:0000313" key="3">
    <source>
        <dbReference type="EMBL" id="MBM7414223.1"/>
    </source>
</evidence>
<dbReference type="Gene3D" id="3.30.70.270">
    <property type="match status" value="1"/>
</dbReference>
<organism evidence="3 4">
    <name type="scientific">Rhodococcoides corynebacterioides</name>
    <dbReference type="NCBI Taxonomy" id="53972"/>
    <lineage>
        <taxon>Bacteria</taxon>
        <taxon>Bacillati</taxon>
        <taxon>Actinomycetota</taxon>
        <taxon>Actinomycetes</taxon>
        <taxon>Mycobacteriales</taxon>
        <taxon>Nocardiaceae</taxon>
        <taxon>Rhodococcoides</taxon>
    </lineage>
</organism>
<dbReference type="InterPro" id="IPR050469">
    <property type="entry name" value="Diguanylate_Cyclase"/>
</dbReference>
<dbReference type="CDD" id="cd01949">
    <property type="entry name" value="GGDEF"/>
    <property type="match status" value="1"/>
</dbReference>
<accession>A0ABS2KQP3</accession>
<keyword evidence="1" id="KW-0472">Membrane</keyword>
<dbReference type="PANTHER" id="PTHR45138">
    <property type="entry name" value="REGULATORY COMPONENTS OF SENSORY TRANSDUCTION SYSTEM"/>
    <property type="match status" value="1"/>
</dbReference>
<feature type="transmembrane region" description="Helical" evidence="1">
    <location>
        <begin position="79"/>
        <end position="96"/>
    </location>
</feature>
<evidence type="ECO:0000259" key="2">
    <source>
        <dbReference type="PROSITE" id="PS50887"/>
    </source>
</evidence>
<reference evidence="3 4" key="1">
    <citation type="submission" date="2021-01" db="EMBL/GenBank/DDBJ databases">
        <title>Genomics of switchgrass bacterial isolates.</title>
        <authorList>
            <person name="Shade A."/>
        </authorList>
    </citation>
    <scope>NUCLEOTIDE SEQUENCE [LARGE SCALE GENOMIC DNA]</scope>
    <source>
        <strain evidence="3 4">PvP111</strain>
    </source>
</reference>
<keyword evidence="4" id="KW-1185">Reference proteome</keyword>
<gene>
    <name evidence="3" type="ORF">JOE42_000956</name>
</gene>
<feature type="transmembrane region" description="Helical" evidence="1">
    <location>
        <begin position="126"/>
        <end position="145"/>
    </location>
</feature>
<dbReference type="PANTHER" id="PTHR45138:SF24">
    <property type="entry name" value="DIGUANYLATE CYCLASE DGCC-RELATED"/>
    <property type="match status" value="1"/>
</dbReference>
<dbReference type="InterPro" id="IPR029787">
    <property type="entry name" value="Nucleotide_cyclase"/>
</dbReference>
<feature type="transmembrane region" description="Helical" evidence="1">
    <location>
        <begin position="50"/>
        <end position="72"/>
    </location>
</feature>
<dbReference type="NCBIfam" id="TIGR00254">
    <property type="entry name" value="GGDEF"/>
    <property type="match status" value="1"/>
</dbReference>
<feature type="transmembrane region" description="Helical" evidence="1">
    <location>
        <begin position="151"/>
        <end position="170"/>
    </location>
</feature>
<dbReference type="PROSITE" id="PS50887">
    <property type="entry name" value="GGDEF"/>
    <property type="match status" value="1"/>
</dbReference>
<dbReference type="RefSeq" id="WP_204867003.1">
    <property type="nucleotide sequence ID" value="NZ_JAFBBK010000001.1"/>
</dbReference>
<sequence length="322" mass="33114">MRSVDGAQPPSVRHGTAQLRTRLLRQYLLVTTSLYAVGVTVSLLPHGDRVTSPVAGGVVAVVVGVTALLVLAVRPHGRTALGIAVAAALIATPAVMAFHVLAASQFMCLIAVMFLAMYIRAFHGRTVALVLVVVLVVAVCGAAAASPATLYPISYLVFVVAIVGAAEAFGSVTRALIDASHTDPLTGVWNRAGWEMAVSEVTTSSITVVALDVDGFKAINDTSGHPAGDRLLISLARSWSELAPPGTVIARLGGDEFAALVHGASPTVSRAFVDTTAAAFPHVSVGCAVSAFPGESASDVLARADADLYQVKRTKAGVDDQA</sequence>
<name>A0ABS2KQP3_9NOCA</name>
<proteinExistence type="predicted"/>
<keyword evidence="1" id="KW-0812">Transmembrane</keyword>
<dbReference type="Proteomes" id="UP000703038">
    <property type="component" value="Unassembled WGS sequence"/>
</dbReference>
<feature type="transmembrane region" description="Helical" evidence="1">
    <location>
        <begin position="27"/>
        <end position="44"/>
    </location>
</feature>
<dbReference type="SMART" id="SM00267">
    <property type="entry name" value="GGDEF"/>
    <property type="match status" value="1"/>
</dbReference>
<keyword evidence="1" id="KW-1133">Transmembrane helix</keyword>
<dbReference type="InterPro" id="IPR043128">
    <property type="entry name" value="Rev_trsase/Diguanyl_cyclase"/>
</dbReference>
<dbReference type="EMBL" id="JAFBBK010000001">
    <property type="protein sequence ID" value="MBM7414223.1"/>
    <property type="molecule type" value="Genomic_DNA"/>
</dbReference>
<evidence type="ECO:0000313" key="4">
    <source>
        <dbReference type="Proteomes" id="UP000703038"/>
    </source>
</evidence>
<protein>
    <submittedName>
        <fullName evidence="3">Diguanylate cyclase (GGDEF)-like protein</fullName>
    </submittedName>
</protein>
<dbReference type="SUPFAM" id="SSF55073">
    <property type="entry name" value="Nucleotide cyclase"/>
    <property type="match status" value="1"/>
</dbReference>
<comment type="caution">
    <text evidence="3">The sequence shown here is derived from an EMBL/GenBank/DDBJ whole genome shotgun (WGS) entry which is preliminary data.</text>
</comment>
<feature type="domain" description="GGDEF" evidence="2">
    <location>
        <begin position="204"/>
        <end position="322"/>
    </location>
</feature>